<accession>A0A317VY17</accession>
<dbReference type="AlphaFoldDB" id="A0A317VY17"/>
<feature type="compositionally biased region" description="Basic and acidic residues" evidence="1">
    <location>
        <begin position="1"/>
        <end position="25"/>
    </location>
</feature>
<dbReference type="Proteomes" id="UP000246702">
    <property type="component" value="Unassembled WGS sequence"/>
</dbReference>
<keyword evidence="3" id="KW-1185">Reference proteome</keyword>
<dbReference type="EMBL" id="MSFK01000024">
    <property type="protein sequence ID" value="PWY78529.1"/>
    <property type="molecule type" value="Genomic_DNA"/>
</dbReference>
<evidence type="ECO:0000313" key="3">
    <source>
        <dbReference type="Proteomes" id="UP000246702"/>
    </source>
</evidence>
<evidence type="ECO:0000313" key="2">
    <source>
        <dbReference type="EMBL" id="PWY78529.1"/>
    </source>
</evidence>
<dbReference type="RefSeq" id="XP_025464838.1">
    <property type="nucleotide sequence ID" value="XM_025605973.1"/>
</dbReference>
<comment type="caution">
    <text evidence="2">The sequence shown here is derived from an EMBL/GenBank/DDBJ whole genome shotgun (WGS) entry which is preliminary data.</text>
</comment>
<protein>
    <submittedName>
        <fullName evidence="2">Uncharacterized protein</fullName>
    </submittedName>
</protein>
<name>A0A317VY17_9EURO</name>
<feature type="region of interest" description="Disordered" evidence="1">
    <location>
        <begin position="1"/>
        <end position="46"/>
    </location>
</feature>
<sequence>MPKIDWLEEARTQDLGGKNEQETKNSRHSNGTSNIQEGRGSGADGARMTALHAMDRVWENRSRLALEGRAEWRAAYFLRMAQERGNALGKSNATGKTVENMTNVGQEFSFFP</sequence>
<evidence type="ECO:0000256" key="1">
    <source>
        <dbReference type="SAM" id="MobiDB-lite"/>
    </source>
</evidence>
<reference evidence="2 3" key="1">
    <citation type="submission" date="2016-12" db="EMBL/GenBank/DDBJ databases">
        <title>The genomes of Aspergillus section Nigri reveals drivers in fungal speciation.</title>
        <authorList>
            <consortium name="DOE Joint Genome Institute"/>
            <person name="Vesth T.C."/>
            <person name="Nybo J."/>
            <person name="Theobald S."/>
            <person name="Brandl J."/>
            <person name="Frisvad J.C."/>
            <person name="Nielsen K.F."/>
            <person name="Lyhne E.K."/>
            <person name="Kogle M.E."/>
            <person name="Kuo A."/>
            <person name="Riley R."/>
            <person name="Clum A."/>
            <person name="Nolan M."/>
            <person name="Lipzen A."/>
            <person name="Salamov A."/>
            <person name="Henrissat B."/>
            <person name="Wiebenga A."/>
            <person name="De Vries R.P."/>
            <person name="Grigoriev I.V."/>
            <person name="Mortensen U.H."/>
            <person name="Andersen M.R."/>
            <person name="Baker S.E."/>
        </authorList>
    </citation>
    <scope>NUCLEOTIDE SEQUENCE [LARGE SCALE GENOMIC DNA]</scope>
    <source>
        <strain evidence="2 3">CBS 115572</strain>
    </source>
</reference>
<organism evidence="2 3">
    <name type="scientific">Aspergillus sclerotioniger CBS 115572</name>
    <dbReference type="NCBI Taxonomy" id="1450535"/>
    <lineage>
        <taxon>Eukaryota</taxon>
        <taxon>Fungi</taxon>
        <taxon>Dikarya</taxon>
        <taxon>Ascomycota</taxon>
        <taxon>Pezizomycotina</taxon>
        <taxon>Eurotiomycetes</taxon>
        <taxon>Eurotiomycetidae</taxon>
        <taxon>Eurotiales</taxon>
        <taxon>Aspergillaceae</taxon>
        <taxon>Aspergillus</taxon>
        <taxon>Aspergillus subgen. Circumdati</taxon>
    </lineage>
</organism>
<proteinExistence type="predicted"/>
<dbReference type="GeneID" id="37108116"/>
<gene>
    <name evidence="2" type="ORF">BO94DRAFT_180291</name>
</gene>